<dbReference type="Pfam" id="PF00084">
    <property type="entry name" value="Sushi"/>
    <property type="match status" value="2"/>
</dbReference>
<keyword evidence="3" id="KW-0677">Repeat</keyword>
<feature type="domain" description="Sushi" evidence="7">
    <location>
        <begin position="66"/>
        <end position="125"/>
    </location>
</feature>
<keyword evidence="1 6" id="KW-0768">Sushi</keyword>
<keyword evidence="4 6" id="KW-1015">Disulfide bond</keyword>
<dbReference type="SUPFAM" id="SSF57535">
    <property type="entry name" value="Complement control module/SCR domain"/>
    <property type="match status" value="2"/>
</dbReference>
<keyword evidence="2" id="KW-0732">Signal</keyword>
<name>A0A8K0NVG3_LADFU</name>
<evidence type="ECO:0000256" key="3">
    <source>
        <dbReference type="ARBA" id="ARBA00022737"/>
    </source>
</evidence>
<proteinExistence type="predicted"/>
<evidence type="ECO:0000256" key="5">
    <source>
        <dbReference type="ARBA" id="ARBA00023180"/>
    </source>
</evidence>
<feature type="disulfide bond" evidence="6">
    <location>
        <begin position="155"/>
        <end position="182"/>
    </location>
</feature>
<dbReference type="Gene3D" id="2.10.70.10">
    <property type="entry name" value="Complement Module, domain 1"/>
    <property type="match status" value="2"/>
</dbReference>
<dbReference type="SMART" id="SM00032">
    <property type="entry name" value="CCP"/>
    <property type="match status" value="2"/>
</dbReference>
<keyword evidence="9" id="KW-1185">Reference proteome</keyword>
<gene>
    <name evidence="8" type="ORF">J437_LFUL001167</name>
</gene>
<dbReference type="OrthoDB" id="6127264at2759"/>
<evidence type="ECO:0000259" key="7">
    <source>
        <dbReference type="PROSITE" id="PS50923"/>
    </source>
</evidence>
<dbReference type="InterPro" id="IPR000436">
    <property type="entry name" value="Sushi_SCR_CCP_dom"/>
</dbReference>
<keyword evidence="5" id="KW-0325">Glycoprotein</keyword>
<dbReference type="EMBL" id="KZ308157">
    <property type="protein sequence ID" value="KAG8223293.1"/>
    <property type="molecule type" value="Genomic_DNA"/>
</dbReference>
<evidence type="ECO:0000256" key="6">
    <source>
        <dbReference type="PROSITE-ProRule" id="PRU00302"/>
    </source>
</evidence>
<protein>
    <recommendedName>
        <fullName evidence="7">Sushi domain-containing protein</fullName>
    </recommendedName>
</protein>
<dbReference type="PANTHER" id="PTHR46393">
    <property type="entry name" value="SUSHI DOMAIN-CONTAINING PROTEIN"/>
    <property type="match status" value="1"/>
</dbReference>
<dbReference type="Proteomes" id="UP000792457">
    <property type="component" value="Unassembled WGS sequence"/>
</dbReference>
<evidence type="ECO:0000256" key="1">
    <source>
        <dbReference type="ARBA" id="ARBA00022659"/>
    </source>
</evidence>
<feature type="disulfide bond" evidence="6">
    <location>
        <begin position="96"/>
        <end position="123"/>
    </location>
</feature>
<comment type="caution">
    <text evidence="6">Lacks conserved residue(s) required for the propagation of feature annotation.</text>
</comment>
<reference evidence="8" key="1">
    <citation type="submission" date="2013-04" db="EMBL/GenBank/DDBJ databases">
        <authorList>
            <person name="Qu J."/>
            <person name="Murali S.C."/>
            <person name="Bandaranaike D."/>
            <person name="Bellair M."/>
            <person name="Blankenburg K."/>
            <person name="Chao H."/>
            <person name="Dinh H."/>
            <person name="Doddapaneni H."/>
            <person name="Downs B."/>
            <person name="Dugan-Rocha S."/>
            <person name="Elkadiri S."/>
            <person name="Gnanaolivu R.D."/>
            <person name="Hernandez B."/>
            <person name="Javaid M."/>
            <person name="Jayaseelan J.C."/>
            <person name="Lee S."/>
            <person name="Li M."/>
            <person name="Ming W."/>
            <person name="Munidasa M."/>
            <person name="Muniz J."/>
            <person name="Nguyen L."/>
            <person name="Ongeri F."/>
            <person name="Osuji N."/>
            <person name="Pu L.-L."/>
            <person name="Puazo M."/>
            <person name="Qu C."/>
            <person name="Quiroz J."/>
            <person name="Raj R."/>
            <person name="Weissenberger G."/>
            <person name="Xin Y."/>
            <person name="Zou X."/>
            <person name="Han Y."/>
            <person name="Richards S."/>
            <person name="Worley K."/>
            <person name="Muzny D."/>
            <person name="Gibbs R."/>
        </authorList>
    </citation>
    <scope>NUCLEOTIDE SEQUENCE</scope>
    <source>
        <strain evidence="8">Sampled in the wild</strain>
    </source>
</reference>
<evidence type="ECO:0000256" key="4">
    <source>
        <dbReference type="ARBA" id="ARBA00023157"/>
    </source>
</evidence>
<dbReference type="PROSITE" id="PS50923">
    <property type="entry name" value="SUSHI"/>
    <property type="match status" value="2"/>
</dbReference>
<dbReference type="CDD" id="cd00033">
    <property type="entry name" value="CCP"/>
    <property type="match status" value="2"/>
</dbReference>
<sequence>MHSSVVGWAIAPEERDSKYRLSVYYSKPQDSGVFTCSTPRGITNSISVKVVAVHCEPLDVSENNSGSTSAPPGAARVPSIARIEGHRLGQTAHFHCPLGYAIDGPVNLTCRASGRWSGRPPTCVAIRCPELMSEDAHLTIVEQNITYGGRAVFRCSWGYQLTGPPGLECEGTGQWSGEAPSCKRECLMSNSLTET</sequence>
<evidence type="ECO:0000313" key="9">
    <source>
        <dbReference type="Proteomes" id="UP000792457"/>
    </source>
</evidence>
<accession>A0A8K0NVG3</accession>
<feature type="domain" description="Sushi" evidence="7">
    <location>
        <begin position="126"/>
        <end position="184"/>
    </location>
</feature>
<organism evidence="8 9">
    <name type="scientific">Ladona fulva</name>
    <name type="common">Scarce chaser dragonfly</name>
    <name type="synonym">Libellula fulva</name>
    <dbReference type="NCBI Taxonomy" id="123851"/>
    <lineage>
        <taxon>Eukaryota</taxon>
        <taxon>Metazoa</taxon>
        <taxon>Ecdysozoa</taxon>
        <taxon>Arthropoda</taxon>
        <taxon>Hexapoda</taxon>
        <taxon>Insecta</taxon>
        <taxon>Pterygota</taxon>
        <taxon>Palaeoptera</taxon>
        <taxon>Odonata</taxon>
        <taxon>Epiprocta</taxon>
        <taxon>Anisoptera</taxon>
        <taxon>Libelluloidea</taxon>
        <taxon>Libellulidae</taxon>
        <taxon>Ladona</taxon>
    </lineage>
</organism>
<dbReference type="AlphaFoldDB" id="A0A8K0NVG3"/>
<evidence type="ECO:0000256" key="2">
    <source>
        <dbReference type="ARBA" id="ARBA00022729"/>
    </source>
</evidence>
<dbReference type="InterPro" id="IPR035976">
    <property type="entry name" value="Sushi/SCR/CCP_sf"/>
</dbReference>
<reference evidence="8" key="2">
    <citation type="submission" date="2017-10" db="EMBL/GenBank/DDBJ databases">
        <title>Ladona fulva Genome sequencing and assembly.</title>
        <authorList>
            <person name="Murali S."/>
            <person name="Richards S."/>
            <person name="Bandaranaike D."/>
            <person name="Bellair M."/>
            <person name="Blankenburg K."/>
            <person name="Chao H."/>
            <person name="Dinh H."/>
            <person name="Doddapaneni H."/>
            <person name="Dugan-Rocha S."/>
            <person name="Elkadiri S."/>
            <person name="Gnanaolivu R."/>
            <person name="Hernandez B."/>
            <person name="Skinner E."/>
            <person name="Javaid M."/>
            <person name="Lee S."/>
            <person name="Li M."/>
            <person name="Ming W."/>
            <person name="Munidasa M."/>
            <person name="Muniz J."/>
            <person name="Nguyen L."/>
            <person name="Hughes D."/>
            <person name="Osuji N."/>
            <person name="Pu L.-L."/>
            <person name="Puazo M."/>
            <person name="Qu C."/>
            <person name="Quiroz J."/>
            <person name="Raj R."/>
            <person name="Weissenberger G."/>
            <person name="Xin Y."/>
            <person name="Zou X."/>
            <person name="Han Y."/>
            <person name="Worley K."/>
            <person name="Muzny D."/>
            <person name="Gibbs R."/>
        </authorList>
    </citation>
    <scope>NUCLEOTIDE SEQUENCE</scope>
    <source>
        <strain evidence="8">Sampled in the wild</strain>
    </source>
</reference>
<comment type="caution">
    <text evidence="8">The sequence shown here is derived from an EMBL/GenBank/DDBJ whole genome shotgun (WGS) entry which is preliminary data.</text>
</comment>
<evidence type="ECO:0000313" key="8">
    <source>
        <dbReference type="EMBL" id="KAG8223293.1"/>
    </source>
</evidence>
<dbReference type="PANTHER" id="PTHR46393:SF7">
    <property type="entry name" value="COMPLEMENT C2"/>
    <property type="match status" value="1"/>
</dbReference>